<reference evidence="3" key="2">
    <citation type="submission" date="2025-09" db="UniProtKB">
        <authorList>
            <consortium name="Ensembl"/>
        </authorList>
    </citation>
    <scope>IDENTIFICATION</scope>
</reference>
<feature type="region of interest" description="Disordered" evidence="1">
    <location>
        <begin position="1"/>
        <end position="22"/>
    </location>
</feature>
<dbReference type="Proteomes" id="UP000261520">
    <property type="component" value="Unplaced"/>
</dbReference>
<sequence>GPDLSVINSGEVGMGSFSRVDTPSGRLPSMLSALEEHDFLFQLHLNDTNQEESTEGLEVPLVAVIQWSTPKMPFTNCIYTHYR</sequence>
<dbReference type="InterPro" id="IPR031626">
    <property type="entry name" value="TRAPPC14"/>
</dbReference>
<accession>A0A3B4AA13</accession>
<dbReference type="STRING" id="409849.ENSPMGP00000013351"/>
<dbReference type="InterPro" id="IPR055453">
    <property type="entry name" value="TRAPP14_N"/>
</dbReference>
<dbReference type="Ensembl" id="ENSPMGT00000014247.1">
    <property type="protein sequence ID" value="ENSPMGP00000013351.1"/>
    <property type="gene ID" value="ENSPMGG00000010998.1"/>
</dbReference>
<dbReference type="PANTHER" id="PTHR16096">
    <property type="entry name" value="MICROTUBULE-ASSOCIATED PROTEIN 11"/>
    <property type="match status" value="1"/>
</dbReference>
<dbReference type="Pfam" id="PF15806">
    <property type="entry name" value="TRAPP14_N"/>
    <property type="match status" value="1"/>
</dbReference>
<feature type="domain" description="TRAPP14 N-terminal" evidence="2">
    <location>
        <begin position="8"/>
        <end position="83"/>
    </location>
</feature>
<name>A0A3B4AA13_9GOBI</name>
<evidence type="ECO:0000259" key="2">
    <source>
        <dbReference type="Pfam" id="PF15806"/>
    </source>
</evidence>
<evidence type="ECO:0000256" key="1">
    <source>
        <dbReference type="SAM" id="MobiDB-lite"/>
    </source>
</evidence>
<dbReference type="AlphaFoldDB" id="A0A3B4AA13"/>
<evidence type="ECO:0000313" key="4">
    <source>
        <dbReference type="Proteomes" id="UP000261520"/>
    </source>
</evidence>
<keyword evidence="4" id="KW-1185">Reference proteome</keyword>
<protein>
    <recommendedName>
        <fullName evidence="2">TRAPP14 N-terminal domain-containing protein</fullName>
    </recommendedName>
</protein>
<organism evidence="3 4">
    <name type="scientific">Periophthalmus magnuspinnatus</name>
    <dbReference type="NCBI Taxonomy" id="409849"/>
    <lineage>
        <taxon>Eukaryota</taxon>
        <taxon>Metazoa</taxon>
        <taxon>Chordata</taxon>
        <taxon>Craniata</taxon>
        <taxon>Vertebrata</taxon>
        <taxon>Euteleostomi</taxon>
        <taxon>Actinopterygii</taxon>
        <taxon>Neopterygii</taxon>
        <taxon>Teleostei</taxon>
        <taxon>Neoteleostei</taxon>
        <taxon>Acanthomorphata</taxon>
        <taxon>Gobiaria</taxon>
        <taxon>Gobiiformes</taxon>
        <taxon>Gobioidei</taxon>
        <taxon>Gobiidae</taxon>
        <taxon>Oxudercinae</taxon>
        <taxon>Periophthalmus</taxon>
    </lineage>
</organism>
<dbReference type="GO" id="GO:0043014">
    <property type="term" value="F:alpha-tubulin binding"/>
    <property type="evidence" value="ECO:0007669"/>
    <property type="project" value="InterPro"/>
</dbReference>
<dbReference type="GO" id="GO:0060271">
    <property type="term" value="P:cilium assembly"/>
    <property type="evidence" value="ECO:0007669"/>
    <property type="project" value="InterPro"/>
</dbReference>
<evidence type="ECO:0000313" key="3">
    <source>
        <dbReference type="Ensembl" id="ENSPMGP00000013351.1"/>
    </source>
</evidence>
<dbReference type="PANTHER" id="PTHR16096:SF8">
    <property type="entry name" value="TRAFFICKING PROTEIN PARTICLE COMPLEX SUBUNIT 14"/>
    <property type="match status" value="1"/>
</dbReference>
<reference evidence="3" key="1">
    <citation type="submission" date="2025-08" db="UniProtKB">
        <authorList>
            <consortium name="Ensembl"/>
        </authorList>
    </citation>
    <scope>IDENTIFICATION</scope>
</reference>
<proteinExistence type="predicted"/>
<dbReference type="GO" id="GO:1990071">
    <property type="term" value="C:TRAPPII protein complex"/>
    <property type="evidence" value="ECO:0007669"/>
    <property type="project" value="TreeGrafter"/>
</dbReference>